<keyword evidence="2" id="KW-0479">Metal-binding</keyword>
<evidence type="ECO:0000256" key="2">
    <source>
        <dbReference type="ARBA" id="ARBA00022723"/>
    </source>
</evidence>
<dbReference type="Proteomes" id="UP000654913">
    <property type="component" value="Chromosome 4"/>
</dbReference>
<evidence type="ECO:0000259" key="8">
    <source>
        <dbReference type="Pfam" id="PF04082"/>
    </source>
</evidence>
<dbReference type="EMBL" id="AP024446">
    <property type="protein sequence ID" value="BCS25013.1"/>
    <property type="molecule type" value="Genomic_DNA"/>
</dbReference>
<keyword evidence="6" id="KW-0539">Nucleus</keyword>
<feature type="region of interest" description="Disordered" evidence="7">
    <location>
        <begin position="291"/>
        <end position="312"/>
    </location>
</feature>
<gene>
    <name evidence="9" type="ORF">APUU_41457S</name>
</gene>
<dbReference type="OrthoDB" id="654211at2759"/>
<dbReference type="InterPro" id="IPR007219">
    <property type="entry name" value="XnlR_reg_dom"/>
</dbReference>
<organism evidence="9 10">
    <name type="scientific">Aspergillus puulaauensis</name>
    <dbReference type="NCBI Taxonomy" id="1220207"/>
    <lineage>
        <taxon>Eukaryota</taxon>
        <taxon>Fungi</taxon>
        <taxon>Dikarya</taxon>
        <taxon>Ascomycota</taxon>
        <taxon>Pezizomycotina</taxon>
        <taxon>Eurotiomycetes</taxon>
        <taxon>Eurotiomycetidae</taxon>
        <taxon>Eurotiales</taxon>
        <taxon>Aspergillaceae</taxon>
        <taxon>Aspergillus</taxon>
    </lineage>
</organism>
<dbReference type="Pfam" id="PF04082">
    <property type="entry name" value="Fungal_trans"/>
    <property type="match status" value="1"/>
</dbReference>
<proteinExistence type="predicted"/>
<dbReference type="PANTHER" id="PTHR40626">
    <property type="entry name" value="MIP31509P"/>
    <property type="match status" value="1"/>
</dbReference>
<feature type="region of interest" description="Disordered" evidence="7">
    <location>
        <begin position="10"/>
        <end position="45"/>
    </location>
</feature>
<dbReference type="CDD" id="cd12148">
    <property type="entry name" value="fungal_TF_MHR"/>
    <property type="match status" value="1"/>
</dbReference>
<evidence type="ECO:0000256" key="6">
    <source>
        <dbReference type="ARBA" id="ARBA00023242"/>
    </source>
</evidence>
<comment type="subcellular location">
    <subcellularLocation>
        <location evidence="1">Nucleus</location>
    </subcellularLocation>
</comment>
<dbReference type="GO" id="GO:0000981">
    <property type="term" value="F:DNA-binding transcription factor activity, RNA polymerase II-specific"/>
    <property type="evidence" value="ECO:0007669"/>
    <property type="project" value="InterPro"/>
</dbReference>
<feature type="domain" description="Xylanolytic transcriptional activator regulatory" evidence="8">
    <location>
        <begin position="230"/>
        <end position="436"/>
    </location>
</feature>
<sequence length="728" mass="81429">MLIRTGRDLLNRHSRLTHNPSGPQPPDIRKAPQSQPSWPTLPVAPQHVGASDFRLNGDGLGLNFVPSPVAAGGTLSDHQAASNFNFLGFEPSLESIPSDFTAFMDSVPIPSNPYSPSLQPIPAFSPGFEVQMSAPSKEYDVRQGLVDEQVSEQMTENLALSSPFSSRLPSLQPEELSIQRPRSTCRPNSQFLVSAKCREHFLRELARLSGTVPGDFILPSRHTLSRLVIVYFSAFHEHHPFLHVPTLNLHCINLELFLAIIALGARYARELDIGVKLFRVAKAVVMERIQRPRGKGPNDSTNNTRCDDGGLDTHADDRTRPFETVQALVLLIAIASWFHRSPDTYEALSLRGVVDSLIRQGGLECPPSHEPQSWQSWVQMEMLKRTKLVAFCFFNIHTIAFDLPPLIFSSELDVYLPFPEQQWKAENKKAWQKALDSADPPEPFQATLEKLFDDPRPSGRGPWDNAISSFSPLGGFSLIHAIIQRIWLVHNSRFPGARGRREGLSNEEMSVFERALKGWSLCWEHGPERSIDPMSPHGPLSFTSTALLRLAYIRINLDLGPTRSLTTWNPSLVAKSLDGSPGVERTEKLTRAVLHCAHALSIPVKLGTRFVARNQVIYWSNQHALCSLECAVLLAKWLEVVTVPCPSPPLRPTEWRVLHFLAQLVAEGEYGRTPEQILARRELMSAALVRMWGTLYNCDSVWEMVTLIGQSLFEYAALLESHHSYSST</sequence>
<dbReference type="GO" id="GO:0000785">
    <property type="term" value="C:chromatin"/>
    <property type="evidence" value="ECO:0007669"/>
    <property type="project" value="TreeGrafter"/>
</dbReference>
<evidence type="ECO:0000313" key="10">
    <source>
        <dbReference type="Proteomes" id="UP000654913"/>
    </source>
</evidence>
<reference evidence="9" key="1">
    <citation type="submission" date="2021-01" db="EMBL/GenBank/DDBJ databases">
        <authorList>
            <consortium name="Aspergillus puulaauensis MK2 genome sequencing consortium"/>
            <person name="Kazuki M."/>
            <person name="Futagami T."/>
        </authorList>
    </citation>
    <scope>NUCLEOTIDE SEQUENCE</scope>
    <source>
        <strain evidence="9">MK2</strain>
    </source>
</reference>
<name>A0A7R8APN1_9EURO</name>
<keyword evidence="3" id="KW-0677">Repeat</keyword>
<evidence type="ECO:0000256" key="4">
    <source>
        <dbReference type="ARBA" id="ARBA00022771"/>
    </source>
</evidence>
<dbReference type="InterPro" id="IPR051059">
    <property type="entry name" value="VerF-like"/>
</dbReference>
<dbReference type="GO" id="GO:0006351">
    <property type="term" value="P:DNA-templated transcription"/>
    <property type="evidence" value="ECO:0007669"/>
    <property type="project" value="InterPro"/>
</dbReference>
<keyword evidence="4" id="KW-0863">Zinc-finger</keyword>
<keyword evidence="10" id="KW-1185">Reference proteome</keyword>
<accession>A0A7R8APN1</accession>
<dbReference type="RefSeq" id="XP_041557207.1">
    <property type="nucleotide sequence ID" value="XM_041704642.1"/>
</dbReference>
<evidence type="ECO:0000256" key="5">
    <source>
        <dbReference type="ARBA" id="ARBA00022833"/>
    </source>
</evidence>
<protein>
    <recommendedName>
        <fullName evidence="8">Xylanolytic transcriptional activator regulatory domain-containing protein</fullName>
    </recommendedName>
</protein>
<evidence type="ECO:0000256" key="1">
    <source>
        <dbReference type="ARBA" id="ARBA00004123"/>
    </source>
</evidence>
<evidence type="ECO:0000313" key="9">
    <source>
        <dbReference type="EMBL" id="BCS25013.1"/>
    </source>
</evidence>
<evidence type="ECO:0000256" key="7">
    <source>
        <dbReference type="SAM" id="MobiDB-lite"/>
    </source>
</evidence>
<dbReference type="KEGG" id="apuu:APUU_41457S"/>
<reference evidence="9" key="2">
    <citation type="submission" date="2021-02" db="EMBL/GenBank/DDBJ databases">
        <title>Aspergillus puulaauensis MK2 genome sequence.</title>
        <authorList>
            <person name="Futagami T."/>
            <person name="Mori K."/>
            <person name="Kadooka C."/>
            <person name="Tanaka T."/>
        </authorList>
    </citation>
    <scope>NUCLEOTIDE SEQUENCE</scope>
    <source>
        <strain evidence="9">MK2</strain>
    </source>
</reference>
<dbReference type="PANTHER" id="PTHR40626:SF25">
    <property type="entry name" value="TRANSCRIPTION FACTOR, PUTATIVE (AFU_ORTHOLOGUE AFUA_3G02070)-RELATED"/>
    <property type="match status" value="1"/>
</dbReference>
<dbReference type="GeneID" id="64975018"/>
<dbReference type="GO" id="GO:0005634">
    <property type="term" value="C:nucleus"/>
    <property type="evidence" value="ECO:0007669"/>
    <property type="project" value="UniProtKB-SubCell"/>
</dbReference>
<dbReference type="GO" id="GO:0008270">
    <property type="term" value="F:zinc ion binding"/>
    <property type="evidence" value="ECO:0007669"/>
    <property type="project" value="UniProtKB-KW"/>
</dbReference>
<dbReference type="AlphaFoldDB" id="A0A7R8APN1"/>
<keyword evidence="5" id="KW-0862">Zinc</keyword>
<evidence type="ECO:0000256" key="3">
    <source>
        <dbReference type="ARBA" id="ARBA00022737"/>
    </source>
</evidence>
<dbReference type="GO" id="GO:0000978">
    <property type="term" value="F:RNA polymerase II cis-regulatory region sequence-specific DNA binding"/>
    <property type="evidence" value="ECO:0007669"/>
    <property type="project" value="InterPro"/>
</dbReference>